<reference evidence="11" key="1">
    <citation type="submission" date="2023-03" db="EMBL/GenBank/DDBJ databases">
        <title>Andean soil-derived lignocellulolytic bacterial consortium as a source of novel taxa and putative plastic-active enzymes.</title>
        <authorList>
            <person name="Diaz-Garcia L."/>
            <person name="Chuvochina M."/>
            <person name="Feuerriegel G."/>
            <person name="Bunk B."/>
            <person name="Sproer C."/>
            <person name="Streit W.R."/>
            <person name="Rodriguez L.M."/>
            <person name="Overmann J."/>
            <person name="Jimenez D.J."/>
        </authorList>
    </citation>
    <scope>NUCLEOTIDE SEQUENCE</scope>
    <source>
        <strain evidence="11">MAG 2441</strain>
    </source>
</reference>
<dbReference type="InterPro" id="IPR053924">
    <property type="entry name" value="RecX_HTH_2nd"/>
</dbReference>
<organism evidence="11 12">
    <name type="scientific">Candidatus Cohnella colombiensis</name>
    <dbReference type="NCBI Taxonomy" id="3121368"/>
    <lineage>
        <taxon>Bacteria</taxon>
        <taxon>Bacillati</taxon>
        <taxon>Bacillota</taxon>
        <taxon>Bacilli</taxon>
        <taxon>Bacillales</taxon>
        <taxon>Paenibacillaceae</taxon>
        <taxon>Cohnella</taxon>
    </lineage>
</organism>
<dbReference type="EMBL" id="CP119317">
    <property type="protein sequence ID" value="WEK56119.1"/>
    <property type="molecule type" value="Genomic_DNA"/>
</dbReference>
<comment type="similarity">
    <text evidence="2 5">Belongs to the RecX family.</text>
</comment>
<feature type="domain" description="RecX second three-helical" evidence="8">
    <location>
        <begin position="191"/>
        <end position="231"/>
    </location>
</feature>
<evidence type="ECO:0000313" key="12">
    <source>
        <dbReference type="Proteomes" id="UP001178662"/>
    </source>
</evidence>
<keyword evidence="6" id="KW-0175">Coiled coil</keyword>
<sequence>MYNSKSKRLQAGSKGKSGYNKGVNNQVKRIDPTEFTGIASATVDTVEAHPKQSSMYRVSLQLTYVEGYERMDETHLHNQVEDTGENDWTDEVDALIASAADATKADEVVVTVHEDTLVSWRLLKGRQLTADQYVKLKVEEQKEEAYRAALQMLERKARTASELSKALKRKGFDPEAITGCLDRLKANRFIDDTAYAVRFTEQRAANHKKGRRLIRQELMQRGVERQQIEVAINQLDDRVEEQGALSLARKRWPTLKGNDREKKQKLLGVLLRRGYTGDVVKSAISQVVTESSEDEHWIDMDDVHEVITDDLLE</sequence>
<evidence type="ECO:0000259" key="10">
    <source>
        <dbReference type="Pfam" id="PF21982"/>
    </source>
</evidence>
<evidence type="ECO:0000259" key="9">
    <source>
        <dbReference type="Pfam" id="PF21981"/>
    </source>
</evidence>
<evidence type="ECO:0000256" key="3">
    <source>
        <dbReference type="ARBA" id="ARBA00018111"/>
    </source>
</evidence>
<dbReference type="PANTHER" id="PTHR33602">
    <property type="entry name" value="REGULATORY PROTEIN RECX FAMILY PROTEIN"/>
    <property type="match status" value="1"/>
</dbReference>
<evidence type="ECO:0000256" key="6">
    <source>
        <dbReference type="SAM" id="Coils"/>
    </source>
</evidence>
<dbReference type="HAMAP" id="MF_01114">
    <property type="entry name" value="RecX"/>
    <property type="match status" value="1"/>
</dbReference>
<evidence type="ECO:0000256" key="7">
    <source>
        <dbReference type="SAM" id="MobiDB-lite"/>
    </source>
</evidence>
<dbReference type="InterPro" id="IPR053925">
    <property type="entry name" value="RecX_HTH_3rd"/>
</dbReference>
<evidence type="ECO:0000256" key="5">
    <source>
        <dbReference type="HAMAP-Rule" id="MF_01114"/>
    </source>
</evidence>
<feature type="domain" description="RecX third three-helical" evidence="9">
    <location>
        <begin position="242"/>
        <end position="284"/>
    </location>
</feature>
<name>A0AA95F084_9BACL</name>
<feature type="region of interest" description="Disordered" evidence="7">
    <location>
        <begin position="1"/>
        <end position="25"/>
    </location>
</feature>
<dbReference type="InterPro" id="IPR036388">
    <property type="entry name" value="WH-like_DNA-bd_sf"/>
</dbReference>
<proteinExistence type="inferred from homology"/>
<gene>
    <name evidence="5" type="primary">recX</name>
    <name evidence="11" type="ORF">P0Y55_08745</name>
</gene>
<evidence type="ECO:0000259" key="8">
    <source>
        <dbReference type="Pfam" id="PF02631"/>
    </source>
</evidence>
<dbReference type="AlphaFoldDB" id="A0AA95F084"/>
<keyword evidence="4 5" id="KW-0963">Cytoplasm</keyword>
<accession>A0AA95F084</accession>
<comment type="subcellular location">
    <subcellularLocation>
        <location evidence="1 5">Cytoplasm</location>
    </subcellularLocation>
</comment>
<dbReference type="InterPro" id="IPR053926">
    <property type="entry name" value="RecX_HTH_1st"/>
</dbReference>
<feature type="domain" description="RecX first three-helical" evidence="10">
    <location>
        <begin position="145"/>
        <end position="184"/>
    </location>
</feature>
<feature type="coiled-coil region" evidence="6">
    <location>
        <begin position="136"/>
        <end position="170"/>
    </location>
</feature>
<evidence type="ECO:0000256" key="2">
    <source>
        <dbReference type="ARBA" id="ARBA00009695"/>
    </source>
</evidence>
<comment type="function">
    <text evidence="5">Modulates RecA activity.</text>
</comment>
<dbReference type="InterPro" id="IPR003783">
    <property type="entry name" value="Regulatory_RecX"/>
</dbReference>
<evidence type="ECO:0000313" key="11">
    <source>
        <dbReference type="EMBL" id="WEK56119.1"/>
    </source>
</evidence>
<dbReference type="Gene3D" id="1.10.10.10">
    <property type="entry name" value="Winged helix-like DNA-binding domain superfamily/Winged helix DNA-binding domain"/>
    <property type="match status" value="3"/>
</dbReference>
<dbReference type="GO" id="GO:0005737">
    <property type="term" value="C:cytoplasm"/>
    <property type="evidence" value="ECO:0007669"/>
    <property type="project" value="UniProtKB-SubCell"/>
</dbReference>
<evidence type="ECO:0000256" key="4">
    <source>
        <dbReference type="ARBA" id="ARBA00022490"/>
    </source>
</evidence>
<dbReference type="Proteomes" id="UP001178662">
    <property type="component" value="Chromosome"/>
</dbReference>
<dbReference type="PANTHER" id="PTHR33602:SF1">
    <property type="entry name" value="REGULATORY PROTEIN RECX FAMILY PROTEIN"/>
    <property type="match status" value="1"/>
</dbReference>
<dbReference type="Pfam" id="PF21982">
    <property type="entry name" value="RecX_HTH1"/>
    <property type="match status" value="1"/>
</dbReference>
<protein>
    <recommendedName>
        <fullName evidence="3 5">Regulatory protein RecX</fullName>
    </recommendedName>
</protein>
<dbReference type="Pfam" id="PF21981">
    <property type="entry name" value="RecX_HTH3"/>
    <property type="match status" value="1"/>
</dbReference>
<evidence type="ECO:0000256" key="1">
    <source>
        <dbReference type="ARBA" id="ARBA00004496"/>
    </source>
</evidence>
<dbReference type="GO" id="GO:0006282">
    <property type="term" value="P:regulation of DNA repair"/>
    <property type="evidence" value="ECO:0007669"/>
    <property type="project" value="UniProtKB-UniRule"/>
</dbReference>
<keyword evidence="12" id="KW-1185">Reference proteome</keyword>
<dbReference type="Pfam" id="PF02631">
    <property type="entry name" value="RecX_HTH2"/>
    <property type="match status" value="1"/>
</dbReference>